<protein>
    <submittedName>
        <fullName evidence="1">Uncharacterized protein</fullName>
    </submittedName>
</protein>
<name>A0ABU6WFU2_9FABA</name>
<dbReference type="EMBL" id="JASCZI010181579">
    <property type="protein sequence ID" value="MED6184669.1"/>
    <property type="molecule type" value="Genomic_DNA"/>
</dbReference>
<evidence type="ECO:0000313" key="1">
    <source>
        <dbReference type="EMBL" id="MED6184669.1"/>
    </source>
</evidence>
<dbReference type="Proteomes" id="UP001341840">
    <property type="component" value="Unassembled WGS sequence"/>
</dbReference>
<reference evidence="1 2" key="1">
    <citation type="journal article" date="2023" name="Plants (Basel)">
        <title>Bridging the Gap: Combining Genomics and Transcriptomics Approaches to Understand Stylosanthes scabra, an Orphan Legume from the Brazilian Caatinga.</title>
        <authorList>
            <person name="Ferreira-Neto J.R.C."/>
            <person name="da Silva M.D."/>
            <person name="Binneck E."/>
            <person name="de Melo N.F."/>
            <person name="da Silva R.H."/>
            <person name="de Melo A.L.T.M."/>
            <person name="Pandolfi V."/>
            <person name="Bustamante F.O."/>
            <person name="Brasileiro-Vidal A.C."/>
            <person name="Benko-Iseppon A.M."/>
        </authorList>
    </citation>
    <scope>NUCLEOTIDE SEQUENCE [LARGE SCALE GENOMIC DNA]</scope>
    <source>
        <tissue evidence="1">Leaves</tissue>
    </source>
</reference>
<accession>A0ABU6WFU2</accession>
<organism evidence="1 2">
    <name type="scientific">Stylosanthes scabra</name>
    <dbReference type="NCBI Taxonomy" id="79078"/>
    <lineage>
        <taxon>Eukaryota</taxon>
        <taxon>Viridiplantae</taxon>
        <taxon>Streptophyta</taxon>
        <taxon>Embryophyta</taxon>
        <taxon>Tracheophyta</taxon>
        <taxon>Spermatophyta</taxon>
        <taxon>Magnoliopsida</taxon>
        <taxon>eudicotyledons</taxon>
        <taxon>Gunneridae</taxon>
        <taxon>Pentapetalae</taxon>
        <taxon>rosids</taxon>
        <taxon>fabids</taxon>
        <taxon>Fabales</taxon>
        <taxon>Fabaceae</taxon>
        <taxon>Papilionoideae</taxon>
        <taxon>50 kb inversion clade</taxon>
        <taxon>dalbergioids sensu lato</taxon>
        <taxon>Dalbergieae</taxon>
        <taxon>Pterocarpus clade</taxon>
        <taxon>Stylosanthes</taxon>
    </lineage>
</organism>
<comment type="caution">
    <text evidence="1">The sequence shown here is derived from an EMBL/GenBank/DDBJ whole genome shotgun (WGS) entry which is preliminary data.</text>
</comment>
<sequence>MNIYSEIDDRSVTVVKQRPPPEPPNLNLLEVGKKESASAEEMSCRPGKLMDTVTGFHNGAEDSAVAKGKVVDVGLVDLTRGSSSVVGVFKESMWTALGRTTASTVTGGAIFPWDQEEATQIERAANERPFEETHQKRLVLATDGDCADFRKGLGEDIDIIDMERVKFTRAMPEGERNLVAEQVMVTTEGGKRQRRRMGIGSLQQVMRSDGKSELLTLS</sequence>
<proteinExistence type="predicted"/>
<evidence type="ECO:0000313" key="2">
    <source>
        <dbReference type="Proteomes" id="UP001341840"/>
    </source>
</evidence>
<gene>
    <name evidence="1" type="ORF">PIB30_049755</name>
</gene>
<keyword evidence="2" id="KW-1185">Reference proteome</keyword>